<proteinExistence type="predicted"/>
<accession>A0A8X6UHN0</accession>
<dbReference type="AlphaFoldDB" id="A0A8X6UHN0"/>
<feature type="region of interest" description="Disordered" evidence="1">
    <location>
        <begin position="71"/>
        <end position="91"/>
    </location>
</feature>
<evidence type="ECO:0000313" key="2">
    <source>
        <dbReference type="EMBL" id="GFU15905.1"/>
    </source>
</evidence>
<organism evidence="2 3">
    <name type="scientific">Nephila pilipes</name>
    <name type="common">Giant wood spider</name>
    <name type="synonym">Nephila maculata</name>
    <dbReference type="NCBI Taxonomy" id="299642"/>
    <lineage>
        <taxon>Eukaryota</taxon>
        <taxon>Metazoa</taxon>
        <taxon>Ecdysozoa</taxon>
        <taxon>Arthropoda</taxon>
        <taxon>Chelicerata</taxon>
        <taxon>Arachnida</taxon>
        <taxon>Araneae</taxon>
        <taxon>Araneomorphae</taxon>
        <taxon>Entelegynae</taxon>
        <taxon>Araneoidea</taxon>
        <taxon>Nephilidae</taxon>
        <taxon>Nephila</taxon>
    </lineage>
</organism>
<sequence>MYSFLHVRHLRRIINENFSKDPDHYLISTRIIKPIFCLKFHVTIFTLADMISVAYLYPNDLRKHIISPLPFPSERGNQQDHNSKGPEINRPFAPDTNANFATSVRGCFSPILYQCHITRRFDKRTFST</sequence>
<gene>
    <name evidence="2" type="ORF">NPIL_234611</name>
</gene>
<dbReference type="EMBL" id="BMAW01030317">
    <property type="protein sequence ID" value="GFU15905.1"/>
    <property type="molecule type" value="Genomic_DNA"/>
</dbReference>
<evidence type="ECO:0000256" key="1">
    <source>
        <dbReference type="SAM" id="MobiDB-lite"/>
    </source>
</evidence>
<name>A0A8X6UHN0_NEPPI</name>
<comment type="caution">
    <text evidence="2">The sequence shown here is derived from an EMBL/GenBank/DDBJ whole genome shotgun (WGS) entry which is preliminary data.</text>
</comment>
<reference evidence="2" key="1">
    <citation type="submission" date="2020-08" db="EMBL/GenBank/DDBJ databases">
        <title>Multicomponent nature underlies the extraordinary mechanical properties of spider dragline silk.</title>
        <authorList>
            <person name="Kono N."/>
            <person name="Nakamura H."/>
            <person name="Mori M."/>
            <person name="Yoshida Y."/>
            <person name="Ohtoshi R."/>
            <person name="Malay A.D."/>
            <person name="Moran D.A.P."/>
            <person name="Tomita M."/>
            <person name="Numata K."/>
            <person name="Arakawa K."/>
        </authorList>
    </citation>
    <scope>NUCLEOTIDE SEQUENCE</scope>
</reference>
<protein>
    <submittedName>
        <fullName evidence="2">Uncharacterized protein</fullName>
    </submittedName>
</protein>
<evidence type="ECO:0000313" key="3">
    <source>
        <dbReference type="Proteomes" id="UP000887013"/>
    </source>
</evidence>
<dbReference type="Proteomes" id="UP000887013">
    <property type="component" value="Unassembled WGS sequence"/>
</dbReference>
<keyword evidence="3" id="KW-1185">Reference proteome</keyword>